<keyword evidence="6 8" id="KW-1133">Transmembrane helix</keyword>
<evidence type="ECO:0000256" key="8">
    <source>
        <dbReference type="SAM" id="Phobius"/>
    </source>
</evidence>
<reference evidence="10 11" key="1">
    <citation type="submission" date="2014-12" db="EMBL/GenBank/DDBJ databases">
        <title>Comparative genome analysis of Bacillus coagulans HM-08, Clostridium butyricum HM-68, Bacillus subtilis HM-66 and Bacillus licheniformis BL-09.</title>
        <authorList>
            <person name="Zhang H."/>
        </authorList>
    </citation>
    <scope>NUCLEOTIDE SEQUENCE [LARGE SCALE GENOMIC DNA]</scope>
    <source>
        <strain evidence="10 11">HM-66</strain>
    </source>
</reference>
<evidence type="ECO:0000256" key="7">
    <source>
        <dbReference type="ARBA" id="ARBA00023136"/>
    </source>
</evidence>
<comment type="similarity">
    <text evidence="2">Belongs to the ABC-2 integral membrane protein family.</text>
</comment>
<organism evidence="10 11">
    <name type="scientific">Bacillus subtilis</name>
    <dbReference type="NCBI Taxonomy" id="1423"/>
    <lineage>
        <taxon>Bacteria</taxon>
        <taxon>Bacillati</taxon>
        <taxon>Bacillota</taxon>
        <taxon>Bacilli</taxon>
        <taxon>Bacillales</taxon>
        <taxon>Bacillaceae</taxon>
        <taxon>Bacillus</taxon>
    </lineage>
</organism>
<keyword evidence="7 8" id="KW-0472">Membrane</keyword>
<evidence type="ECO:0000256" key="1">
    <source>
        <dbReference type="ARBA" id="ARBA00004651"/>
    </source>
</evidence>
<keyword evidence="5 8" id="KW-0812">Transmembrane</keyword>
<keyword evidence="3" id="KW-0813">Transport</keyword>
<dbReference type="STRING" id="483913.AN935_04320"/>
<dbReference type="InterPro" id="IPR047817">
    <property type="entry name" value="ABC2_TM_bact-type"/>
</dbReference>
<dbReference type="InterPro" id="IPR051449">
    <property type="entry name" value="ABC-2_transporter_component"/>
</dbReference>
<dbReference type="PATRIC" id="fig|1423.173.peg.2482"/>
<dbReference type="Pfam" id="PF12698">
    <property type="entry name" value="ABC2_membrane_3"/>
    <property type="match status" value="1"/>
</dbReference>
<sequence>MKKIIAICGIELSLIFKKPQNYLIMFAAPLLLTFVFGSMLGGNDDKVRLAIVDQDDTILSQHYIRQLKAHDDMYTFENVPENKASEKLKQKKIAGIIVISRSFQTQLEKGKHPELLFRHGPELSEAPMVKQYAESTLATLNIQVTAAKTASQTAGENWKAAYKTVFAKKHEDTVPAVKRHTFSDKKEGVEASDTASRAAGFSILFVMLTMMGAAGTILEARKNGVWSRLLTASVSRAEIGAGYVLSFFVIGWVQFGILLLSTHWLFGINWGNPAAVIVLVSLFLLTVVGIGLMIAANVRTPEQQLAFGNLFVIATCMVSGMYWPIDIEPKFMQSIAEFLPQKWAMSGLTEIIANGARVTDILGICGILLAFAAITFAAGLKALRA</sequence>
<evidence type="ECO:0000259" key="9">
    <source>
        <dbReference type="PROSITE" id="PS51012"/>
    </source>
</evidence>
<evidence type="ECO:0000256" key="2">
    <source>
        <dbReference type="ARBA" id="ARBA00007783"/>
    </source>
</evidence>
<feature type="transmembrane region" description="Helical" evidence="8">
    <location>
        <begin position="361"/>
        <end position="383"/>
    </location>
</feature>
<feature type="transmembrane region" description="Helical" evidence="8">
    <location>
        <begin position="198"/>
        <end position="218"/>
    </location>
</feature>
<dbReference type="PANTHER" id="PTHR30294">
    <property type="entry name" value="MEMBRANE COMPONENT OF ABC TRANSPORTER YHHJ-RELATED"/>
    <property type="match status" value="1"/>
</dbReference>
<dbReference type="InterPro" id="IPR013525">
    <property type="entry name" value="ABC2_TM"/>
</dbReference>
<dbReference type="GO" id="GO:0140359">
    <property type="term" value="F:ABC-type transporter activity"/>
    <property type="evidence" value="ECO:0007669"/>
    <property type="project" value="InterPro"/>
</dbReference>
<feature type="transmembrane region" description="Helical" evidence="8">
    <location>
        <begin position="305"/>
        <end position="325"/>
    </location>
</feature>
<comment type="subcellular location">
    <subcellularLocation>
        <location evidence="1">Cell membrane</location>
        <topology evidence="1">Multi-pass membrane protein</topology>
    </subcellularLocation>
</comment>
<protein>
    <submittedName>
        <fullName evidence="10">ABC transporter permease</fullName>
    </submittedName>
</protein>
<feature type="transmembrane region" description="Helical" evidence="8">
    <location>
        <begin position="21"/>
        <end position="40"/>
    </location>
</feature>
<evidence type="ECO:0000256" key="4">
    <source>
        <dbReference type="ARBA" id="ARBA00022475"/>
    </source>
</evidence>
<dbReference type="PANTHER" id="PTHR30294:SF45">
    <property type="entry name" value="LINEARMYCIN RESISTANCE PERMEASE PROTEIN LNRN"/>
    <property type="match status" value="1"/>
</dbReference>
<evidence type="ECO:0000256" key="3">
    <source>
        <dbReference type="ARBA" id="ARBA00022448"/>
    </source>
</evidence>
<evidence type="ECO:0000256" key="5">
    <source>
        <dbReference type="ARBA" id="ARBA00022692"/>
    </source>
</evidence>
<dbReference type="PROSITE" id="PS51012">
    <property type="entry name" value="ABC_TM2"/>
    <property type="match status" value="1"/>
</dbReference>
<dbReference type="EMBL" id="JXBC01000004">
    <property type="protein sequence ID" value="KIU10376.1"/>
    <property type="molecule type" value="Genomic_DNA"/>
</dbReference>
<feature type="domain" description="ABC transmembrane type-2" evidence="9">
    <location>
        <begin position="159"/>
        <end position="382"/>
    </location>
</feature>
<evidence type="ECO:0000256" key="6">
    <source>
        <dbReference type="ARBA" id="ARBA00022989"/>
    </source>
</evidence>
<gene>
    <name evidence="10" type="ORF">SC09_Contig25orf00072</name>
</gene>
<dbReference type="GO" id="GO:0005886">
    <property type="term" value="C:plasma membrane"/>
    <property type="evidence" value="ECO:0007669"/>
    <property type="project" value="UniProtKB-SubCell"/>
</dbReference>
<proteinExistence type="inferred from homology"/>
<dbReference type="Proteomes" id="UP000032247">
    <property type="component" value="Unassembled WGS sequence"/>
</dbReference>
<name>A0A0D1L3V2_BACIU</name>
<accession>A0A0D1L3V2</accession>
<keyword evidence="4" id="KW-1003">Cell membrane</keyword>
<comment type="caution">
    <text evidence="10">The sequence shown here is derived from an EMBL/GenBank/DDBJ whole genome shotgun (WGS) entry which is preliminary data.</text>
</comment>
<feature type="transmembrane region" description="Helical" evidence="8">
    <location>
        <begin position="239"/>
        <end position="262"/>
    </location>
</feature>
<feature type="transmembrane region" description="Helical" evidence="8">
    <location>
        <begin position="274"/>
        <end position="298"/>
    </location>
</feature>
<evidence type="ECO:0000313" key="10">
    <source>
        <dbReference type="EMBL" id="KIU10376.1"/>
    </source>
</evidence>
<dbReference type="AlphaFoldDB" id="A0A0D1L3V2"/>
<dbReference type="Gene3D" id="3.40.1710.10">
    <property type="entry name" value="abc type-2 transporter like domain"/>
    <property type="match status" value="1"/>
</dbReference>
<evidence type="ECO:0000313" key="11">
    <source>
        <dbReference type="Proteomes" id="UP000032247"/>
    </source>
</evidence>